<evidence type="ECO:0000256" key="1">
    <source>
        <dbReference type="ARBA" id="ARBA00022723"/>
    </source>
</evidence>
<keyword evidence="6" id="KW-0472">Membrane</keyword>
<dbReference type="GO" id="GO:0008270">
    <property type="term" value="F:zinc ion binding"/>
    <property type="evidence" value="ECO:0007669"/>
    <property type="project" value="UniProtKB-KW"/>
</dbReference>
<evidence type="ECO:0000256" key="4">
    <source>
        <dbReference type="PROSITE-ProRule" id="PRU00175"/>
    </source>
</evidence>
<name>M7BD36_CHEMY</name>
<evidence type="ECO:0000259" key="7">
    <source>
        <dbReference type="PROSITE" id="PS50089"/>
    </source>
</evidence>
<keyword evidence="6" id="KW-1133">Transmembrane helix</keyword>
<protein>
    <recommendedName>
        <fullName evidence="7">RING-type domain-containing protein</fullName>
    </recommendedName>
</protein>
<dbReference type="InterPro" id="IPR027370">
    <property type="entry name" value="Znf-RING_euk"/>
</dbReference>
<dbReference type="Proteomes" id="UP000031443">
    <property type="component" value="Unassembled WGS sequence"/>
</dbReference>
<dbReference type="InterPro" id="IPR013083">
    <property type="entry name" value="Znf_RING/FYVE/PHD"/>
</dbReference>
<dbReference type="InterPro" id="IPR001841">
    <property type="entry name" value="Znf_RING"/>
</dbReference>
<dbReference type="PANTHER" id="PTHR22791">
    <property type="entry name" value="RING-TYPE DOMAIN-CONTAINING PROTEIN"/>
    <property type="match status" value="1"/>
</dbReference>
<evidence type="ECO:0000256" key="6">
    <source>
        <dbReference type="SAM" id="Phobius"/>
    </source>
</evidence>
<evidence type="ECO:0000313" key="8">
    <source>
        <dbReference type="EMBL" id="EMP33495.1"/>
    </source>
</evidence>
<keyword evidence="9" id="KW-1185">Reference proteome</keyword>
<evidence type="ECO:0000313" key="9">
    <source>
        <dbReference type="Proteomes" id="UP000031443"/>
    </source>
</evidence>
<keyword evidence="2 4" id="KW-0863">Zinc-finger</keyword>
<dbReference type="SMART" id="SM00184">
    <property type="entry name" value="RING"/>
    <property type="match status" value="1"/>
</dbReference>
<dbReference type="SUPFAM" id="SSF57850">
    <property type="entry name" value="RING/U-box"/>
    <property type="match status" value="1"/>
</dbReference>
<dbReference type="Gene3D" id="3.30.40.10">
    <property type="entry name" value="Zinc/RING finger domain, C3HC4 (zinc finger)"/>
    <property type="match status" value="1"/>
</dbReference>
<keyword evidence="1" id="KW-0479">Metal-binding</keyword>
<feature type="region of interest" description="Disordered" evidence="5">
    <location>
        <begin position="66"/>
        <end position="95"/>
    </location>
</feature>
<feature type="domain" description="RING-type" evidence="7">
    <location>
        <begin position="102"/>
        <end position="149"/>
    </location>
</feature>
<dbReference type="PROSITE" id="PS50089">
    <property type="entry name" value="ZF_RING_2"/>
    <property type="match status" value="1"/>
</dbReference>
<reference evidence="9" key="1">
    <citation type="journal article" date="2013" name="Nat. Genet.">
        <title>The draft genomes of soft-shell turtle and green sea turtle yield insights into the development and evolution of the turtle-specific body plan.</title>
        <authorList>
            <person name="Wang Z."/>
            <person name="Pascual-Anaya J."/>
            <person name="Zadissa A."/>
            <person name="Li W."/>
            <person name="Niimura Y."/>
            <person name="Huang Z."/>
            <person name="Li C."/>
            <person name="White S."/>
            <person name="Xiong Z."/>
            <person name="Fang D."/>
            <person name="Wang B."/>
            <person name="Ming Y."/>
            <person name="Chen Y."/>
            <person name="Zheng Y."/>
            <person name="Kuraku S."/>
            <person name="Pignatelli M."/>
            <person name="Herrero J."/>
            <person name="Beal K."/>
            <person name="Nozawa M."/>
            <person name="Li Q."/>
            <person name="Wang J."/>
            <person name="Zhang H."/>
            <person name="Yu L."/>
            <person name="Shigenobu S."/>
            <person name="Wang J."/>
            <person name="Liu J."/>
            <person name="Flicek P."/>
            <person name="Searle S."/>
            <person name="Wang J."/>
            <person name="Kuratani S."/>
            <person name="Yin Y."/>
            <person name="Aken B."/>
            <person name="Zhang G."/>
            <person name="Irie N."/>
        </authorList>
    </citation>
    <scope>NUCLEOTIDE SEQUENCE [LARGE SCALE GENOMIC DNA]</scope>
</reference>
<dbReference type="GO" id="GO:0061630">
    <property type="term" value="F:ubiquitin protein ligase activity"/>
    <property type="evidence" value="ECO:0007669"/>
    <property type="project" value="TreeGrafter"/>
</dbReference>
<dbReference type="InterPro" id="IPR051435">
    <property type="entry name" value="RING_finger_E3_ubiq-ligases"/>
</dbReference>
<dbReference type="PROSITE" id="PS00518">
    <property type="entry name" value="ZF_RING_1"/>
    <property type="match status" value="1"/>
</dbReference>
<keyword evidence="6" id="KW-0812">Transmembrane</keyword>
<organism evidence="8 9">
    <name type="scientific">Chelonia mydas</name>
    <name type="common">Green sea-turtle</name>
    <name type="synonym">Chelonia agassizi</name>
    <dbReference type="NCBI Taxonomy" id="8469"/>
    <lineage>
        <taxon>Eukaryota</taxon>
        <taxon>Metazoa</taxon>
        <taxon>Chordata</taxon>
        <taxon>Craniata</taxon>
        <taxon>Vertebrata</taxon>
        <taxon>Euteleostomi</taxon>
        <taxon>Archelosauria</taxon>
        <taxon>Testudinata</taxon>
        <taxon>Testudines</taxon>
        <taxon>Cryptodira</taxon>
        <taxon>Durocryptodira</taxon>
        <taxon>Americhelydia</taxon>
        <taxon>Chelonioidea</taxon>
        <taxon>Cheloniidae</taxon>
        <taxon>Chelonia</taxon>
    </lineage>
</organism>
<dbReference type="InterPro" id="IPR017907">
    <property type="entry name" value="Znf_RING_CS"/>
</dbReference>
<dbReference type="EMBL" id="KB535798">
    <property type="protein sequence ID" value="EMP33495.1"/>
    <property type="molecule type" value="Genomic_DNA"/>
</dbReference>
<evidence type="ECO:0000256" key="5">
    <source>
        <dbReference type="SAM" id="MobiDB-lite"/>
    </source>
</evidence>
<dbReference type="PANTHER" id="PTHR22791:SF1">
    <property type="entry name" value="RING FINGER PROTEIN 225"/>
    <property type="match status" value="1"/>
</dbReference>
<dbReference type="AlphaFoldDB" id="M7BD36"/>
<evidence type="ECO:0000256" key="3">
    <source>
        <dbReference type="ARBA" id="ARBA00022833"/>
    </source>
</evidence>
<sequence length="351" mass="37263">MVGERVVLCDRGSQFPKAKLAGLVRPETSTEARPDRVCWLAPPWPEGPRSLYLCPYRPGESNLGMAAPGEVGQGRPRGAELAEGGPWGAEEEEDEDEASMDCVICFSPYDRLFKVPKALGCGHTFCLECLARINVSSEQVNAISCPVCRELTCLPTRKGLPGLPTCRDLLDRLPLAPAAPCSSVRFSRRRGLLYVPGWGNRKARGLALPKPGPALSTVSLSVDVGRPAPRGVGVGLGLRGMGCSSWPFAVAVAVAVTVTVGLVISAVYIFFLLPTTHGLGPGVGLGNTTWQVPWPNGTAAPPPLPSDRGLPAQIPRARAAGLAGEMEPPLHGIRRKRWRGLGPATLNPPRN</sequence>
<gene>
    <name evidence="8" type="ORF">UY3_09345</name>
</gene>
<feature type="transmembrane region" description="Helical" evidence="6">
    <location>
        <begin position="246"/>
        <end position="271"/>
    </location>
</feature>
<proteinExistence type="predicted"/>
<dbReference type="GO" id="GO:0016567">
    <property type="term" value="P:protein ubiquitination"/>
    <property type="evidence" value="ECO:0007669"/>
    <property type="project" value="TreeGrafter"/>
</dbReference>
<dbReference type="Pfam" id="PF13445">
    <property type="entry name" value="zf-RING_UBOX"/>
    <property type="match status" value="1"/>
</dbReference>
<evidence type="ECO:0000256" key="2">
    <source>
        <dbReference type="ARBA" id="ARBA00022771"/>
    </source>
</evidence>
<accession>M7BD36</accession>
<keyword evidence="3" id="KW-0862">Zinc</keyword>